<sequence length="220" mass="23808">MYQHLDLKAQPLPYSIGKVVCVGRSYREHALELANPVPSQPLLFIKPASSLVNLAAPLILPKDQGVVHHEIEVALLLGHRLCKATPQQSLAAVVGVGLGLDLTLRDLQDELKLNGHPWERAKAFDDSCPMSPFVAVEDIGSLHELPFSLSVNNELRQTGNTQQLMWPLGQLLAKISHSFTLSPGDIVLTGTPKGVSALHAGDTLVLTLDGQHYFSARVAP</sequence>
<evidence type="ECO:0000256" key="1">
    <source>
        <dbReference type="ARBA" id="ARBA00022723"/>
    </source>
</evidence>
<organism evidence="3 4">
    <name type="scientific">Oceanisphaera avium</name>
    <dbReference type="NCBI Taxonomy" id="1903694"/>
    <lineage>
        <taxon>Bacteria</taxon>
        <taxon>Pseudomonadati</taxon>
        <taxon>Pseudomonadota</taxon>
        <taxon>Gammaproteobacteria</taxon>
        <taxon>Aeromonadales</taxon>
        <taxon>Aeromonadaceae</taxon>
        <taxon>Oceanisphaera</taxon>
    </lineage>
</organism>
<dbReference type="InterPro" id="IPR036663">
    <property type="entry name" value="Fumarylacetoacetase_C_sf"/>
</dbReference>
<name>A0A1Y0CVN3_9GAMM</name>
<dbReference type="EMBL" id="CP021376">
    <property type="protein sequence ID" value="ART79278.1"/>
    <property type="molecule type" value="Genomic_DNA"/>
</dbReference>
<dbReference type="OrthoDB" id="9805307at2"/>
<accession>A0A1Y0CVN3</accession>
<protein>
    <submittedName>
        <fullName evidence="3">Isomerase/hydrolase</fullName>
    </submittedName>
</protein>
<feature type="domain" description="Fumarylacetoacetase-like C-terminal" evidence="2">
    <location>
        <begin position="18"/>
        <end position="218"/>
    </location>
</feature>
<dbReference type="Proteomes" id="UP000243793">
    <property type="component" value="Chromosome"/>
</dbReference>
<dbReference type="InterPro" id="IPR011234">
    <property type="entry name" value="Fumarylacetoacetase-like_C"/>
</dbReference>
<keyword evidence="3" id="KW-0413">Isomerase</keyword>
<keyword evidence="4" id="KW-1185">Reference proteome</keyword>
<evidence type="ECO:0000313" key="3">
    <source>
        <dbReference type="EMBL" id="ART79278.1"/>
    </source>
</evidence>
<dbReference type="Gene3D" id="3.90.850.10">
    <property type="entry name" value="Fumarylacetoacetase-like, C-terminal domain"/>
    <property type="match status" value="1"/>
</dbReference>
<dbReference type="PANTHER" id="PTHR11820:SF7">
    <property type="entry name" value="ACYLPYRUVASE FAHD1, MITOCHONDRIAL"/>
    <property type="match status" value="1"/>
</dbReference>
<gene>
    <name evidence="3" type="ORF">CBP12_03215</name>
</gene>
<dbReference type="RefSeq" id="WP_086962901.1">
    <property type="nucleotide sequence ID" value="NZ_CP021376.1"/>
</dbReference>
<dbReference type="AlphaFoldDB" id="A0A1Y0CVN3"/>
<evidence type="ECO:0000313" key="4">
    <source>
        <dbReference type="Proteomes" id="UP000243793"/>
    </source>
</evidence>
<dbReference type="Pfam" id="PF01557">
    <property type="entry name" value="FAA_hydrolase"/>
    <property type="match status" value="1"/>
</dbReference>
<dbReference type="NCBIfam" id="NF007967">
    <property type="entry name" value="PRK10691.1"/>
    <property type="match status" value="1"/>
</dbReference>
<dbReference type="PANTHER" id="PTHR11820">
    <property type="entry name" value="ACYLPYRUVASE"/>
    <property type="match status" value="1"/>
</dbReference>
<reference evidence="4" key="1">
    <citation type="submission" date="2017-05" db="EMBL/GenBank/DDBJ databases">
        <authorList>
            <person name="Sung H."/>
        </authorList>
    </citation>
    <scope>NUCLEOTIDE SEQUENCE [LARGE SCALE GENOMIC DNA]</scope>
    <source>
        <strain evidence="4">AMac2203</strain>
    </source>
</reference>
<proteinExistence type="predicted"/>
<keyword evidence="3" id="KW-0378">Hydrolase</keyword>
<dbReference type="SUPFAM" id="SSF56529">
    <property type="entry name" value="FAH"/>
    <property type="match status" value="1"/>
</dbReference>
<dbReference type="KEGG" id="ocm:CBP12_03215"/>
<dbReference type="GO" id="GO:0018773">
    <property type="term" value="F:acetylpyruvate hydrolase activity"/>
    <property type="evidence" value="ECO:0007669"/>
    <property type="project" value="TreeGrafter"/>
</dbReference>
<evidence type="ECO:0000259" key="2">
    <source>
        <dbReference type="Pfam" id="PF01557"/>
    </source>
</evidence>
<dbReference type="GO" id="GO:0016853">
    <property type="term" value="F:isomerase activity"/>
    <property type="evidence" value="ECO:0007669"/>
    <property type="project" value="UniProtKB-KW"/>
</dbReference>
<keyword evidence="1" id="KW-0479">Metal-binding</keyword>
<dbReference type="GO" id="GO:0046872">
    <property type="term" value="F:metal ion binding"/>
    <property type="evidence" value="ECO:0007669"/>
    <property type="project" value="UniProtKB-KW"/>
</dbReference>